<accession>A0A4R1B2B3</accession>
<keyword evidence="9" id="KW-1185">Reference proteome</keyword>
<reference evidence="8 9" key="1">
    <citation type="submission" date="2019-03" db="EMBL/GenBank/DDBJ databases">
        <title>Genome sequence of Thiobacillaceae bacterium LSR1, a sulfur-oxidizing bacterium isolated from freshwater sediment.</title>
        <authorList>
            <person name="Li S."/>
        </authorList>
    </citation>
    <scope>NUCLEOTIDE SEQUENCE [LARGE SCALE GENOMIC DNA]</scope>
    <source>
        <strain evidence="8 9">LSR1</strain>
    </source>
</reference>
<dbReference type="PANTHER" id="PTHR30432">
    <property type="entry name" value="TRANSCRIPTIONAL REGULATOR MODE"/>
    <property type="match status" value="1"/>
</dbReference>
<dbReference type="GO" id="GO:0030151">
    <property type="term" value="F:molybdenum ion binding"/>
    <property type="evidence" value="ECO:0007669"/>
    <property type="project" value="UniProtKB-UniRule"/>
</dbReference>
<dbReference type="PIRSF" id="PIRSF005763">
    <property type="entry name" value="Txn_reg_ModE"/>
    <property type="match status" value="1"/>
</dbReference>
<comment type="similarity">
    <text evidence="1 5">Belongs to the ModE family.</text>
</comment>
<protein>
    <submittedName>
        <fullName evidence="8">LysR family transcriptional regulator</fullName>
    </submittedName>
</protein>
<gene>
    <name evidence="8" type="ORF">EZJ19_15575</name>
</gene>
<dbReference type="Pfam" id="PF00126">
    <property type="entry name" value="HTH_1"/>
    <property type="match status" value="1"/>
</dbReference>
<evidence type="ECO:0000256" key="2">
    <source>
        <dbReference type="ARBA" id="ARBA00022448"/>
    </source>
</evidence>
<feature type="domain" description="Mop" evidence="7">
    <location>
        <begin position="123"/>
        <end position="189"/>
    </location>
</feature>
<evidence type="ECO:0000256" key="3">
    <source>
        <dbReference type="ARBA" id="ARBA00022505"/>
    </source>
</evidence>
<dbReference type="InterPro" id="IPR008995">
    <property type="entry name" value="Mo/tungstate-bd_C_term_dom"/>
</dbReference>
<dbReference type="Proteomes" id="UP000295443">
    <property type="component" value="Unassembled WGS sequence"/>
</dbReference>
<dbReference type="PROSITE" id="PS51866">
    <property type="entry name" value="MOP"/>
    <property type="match status" value="2"/>
</dbReference>
<comment type="caution">
    <text evidence="8">The sequence shown here is derived from an EMBL/GenBank/DDBJ whole genome shotgun (WGS) entry which is preliminary data.</text>
</comment>
<dbReference type="AlphaFoldDB" id="A0A4R1B2B3"/>
<dbReference type="InterPro" id="IPR004606">
    <property type="entry name" value="Mop_domain"/>
</dbReference>
<organism evidence="8 9">
    <name type="scientific">Parasulfuritortus cantonensis</name>
    <dbReference type="NCBI Taxonomy" id="2528202"/>
    <lineage>
        <taxon>Bacteria</taxon>
        <taxon>Pseudomonadati</taxon>
        <taxon>Pseudomonadota</taxon>
        <taxon>Betaproteobacteria</taxon>
        <taxon>Nitrosomonadales</taxon>
        <taxon>Thiobacillaceae</taxon>
        <taxon>Parasulfuritortus</taxon>
    </lineage>
</organism>
<keyword evidence="2 5" id="KW-0813">Transport</keyword>
<sequence>MHLVGRIYLDTDEGVLLAGQRVHLLEAIERHGSIQKAAKELGLSYKAAWDAVNSMNNLCDQPLVLREVGGRRGGGSQLTEHGRNMIKLFRAVEAEYQRALDKLGGNLTDMRNFNRLLNRFSMKTSARNQFRGVVSALIQGPLNFEVRMRLDDWNEIVAVVTNESAENLELRVGMEVFALVKAPSVLLITDTQAKLSTRNKLWGTVYDLQMGPVNAEVTVALPSGKTVVAVVTRDSVEELGLAVGVPVCAAFKSSSVILAVTS</sequence>
<dbReference type="Gene3D" id="1.10.10.10">
    <property type="entry name" value="Winged helix-like DNA-binding domain superfamily/Winged helix DNA-binding domain"/>
    <property type="match status" value="1"/>
</dbReference>
<evidence type="ECO:0000259" key="7">
    <source>
        <dbReference type="PROSITE" id="PS51866"/>
    </source>
</evidence>
<evidence type="ECO:0000313" key="8">
    <source>
        <dbReference type="EMBL" id="TCJ11570.1"/>
    </source>
</evidence>
<dbReference type="SUPFAM" id="SSF50331">
    <property type="entry name" value="MOP-like"/>
    <property type="match status" value="2"/>
</dbReference>
<evidence type="ECO:0000256" key="4">
    <source>
        <dbReference type="ARBA" id="ARBA00022737"/>
    </source>
</evidence>
<dbReference type="InterPro" id="IPR036388">
    <property type="entry name" value="WH-like_DNA-bd_sf"/>
</dbReference>
<evidence type="ECO:0000313" key="9">
    <source>
        <dbReference type="Proteomes" id="UP000295443"/>
    </source>
</evidence>
<dbReference type="InterPro" id="IPR003725">
    <property type="entry name" value="ModE-bd_N"/>
</dbReference>
<dbReference type="SUPFAM" id="SSF46785">
    <property type="entry name" value="Winged helix' DNA-binding domain"/>
    <property type="match status" value="1"/>
</dbReference>
<dbReference type="InterPro" id="IPR036390">
    <property type="entry name" value="WH_DNA-bd_sf"/>
</dbReference>
<dbReference type="GO" id="GO:0003700">
    <property type="term" value="F:DNA-binding transcription factor activity"/>
    <property type="evidence" value="ECO:0007669"/>
    <property type="project" value="InterPro"/>
</dbReference>
<dbReference type="Gene3D" id="2.40.50.100">
    <property type="match status" value="2"/>
</dbReference>
<dbReference type="RefSeq" id="WP_131449224.1">
    <property type="nucleotide sequence ID" value="NZ_SJZB01000053.1"/>
</dbReference>
<dbReference type="NCBIfam" id="TIGR00637">
    <property type="entry name" value="ModE_repress"/>
    <property type="match status" value="1"/>
</dbReference>
<feature type="domain" description="Mop" evidence="7">
    <location>
        <begin position="194"/>
        <end position="260"/>
    </location>
</feature>
<proteinExistence type="inferred from homology"/>
<dbReference type="InterPro" id="IPR000847">
    <property type="entry name" value="LysR_HTH_N"/>
</dbReference>
<keyword evidence="3 5" id="KW-0500">Molybdenum</keyword>
<dbReference type="PANTHER" id="PTHR30432:SF1">
    <property type="entry name" value="DNA-BINDING TRANSCRIPTIONAL DUAL REGULATOR MODE"/>
    <property type="match status" value="1"/>
</dbReference>
<dbReference type="InterPro" id="IPR005116">
    <property type="entry name" value="Transp-assoc_OB_typ1"/>
</dbReference>
<dbReference type="NCBIfam" id="TIGR00638">
    <property type="entry name" value="Mop"/>
    <property type="match status" value="2"/>
</dbReference>
<evidence type="ECO:0000256" key="5">
    <source>
        <dbReference type="PIRNR" id="PIRNR005763"/>
    </source>
</evidence>
<name>A0A4R1B2B3_9PROT</name>
<dbReference type="OrthoDB" id="9800709at2"/>
<keyword evidence="4" id="KW-0677">Repeat</keyword>
<dbReference type="Pfam" id="PF03459">
    <property type="entry name" value="TOBE"/>
    <property type="match status" value="2"/>
</dbReference>
<evidence type="ECO:0000256" key="6">
    <source>
        <dbReference type="PIRSR" id="PIRSR005763-1"/>
    </source>
</evidence>
<dbReference type="GO" id="GO:0015689">
    <property type="term" value="P:molybdate ion transport"/>
    <property type="evidence" value="ECO:0007669"/>
    <property type="project" value="UniProtKB-UniRule"/>
</dbReference>
<dbReference type="InterPro" id="IPR016462">
    <property type="entry name" value="ModE"/>
</dbReference>
<dbReference type="InterPro" id="IPR051815">
    <property type="entry name" value="Molybdate_resp_trans_reg"/>
</dbReference>
<evidence type="ECO:0000256" key="1">
    <source>
        <dbReference type="ARBA" id="ARBA00008110"/>
    </source>
</evidence>
<feature type="region of interest" description="Required for dimer formation and molybdate binding" evidence="6">
    <location>
        <begin position="124"/>
        <end position="132"/>
    </location>
</feature>
<dbReference type="EMBL" id="SJZB01000053">
    <property type="protein sequence ID" value="TCJ11570.1"/>
    <property type="molecule type" value="Genomic_DNA"/>
</dbReference>